<dbReference type="Proteomes" id="UP000009097">
    <property type="component" value="Unassembled WGS sequence"/>
</dbReference>
<evidence type="ECO:0000313" key="2">
    <source>
        <dbReference type="Proteomes" id="UP000009097"/>
    </source>
</evidence>
<organism evidence="1 2">
    <name type="scientific">Fusarium oxysporum f. sp. lycopersici (strain 4287 / CBS 123668 / FGSC 9935 / NRRL 34936)</name>
    <name type="common">Fusarium vascular wilt of tomato</name>
    <dbReference type="NCBI Taxonomy" id="426428"/>
    <lineage>
        <taxon>Eukaryota</taxon>
        <taxon>Fungi</taxon>
        <taxon>Dikarya</taxon>
        <taxon>Ascomycota</taxon>
        <taxon>Pezizomycotina</taxon>
        <taxon>Sordariomycetes</taxon>
        <taxon>Hypocreomycetidae</taxon>
        <taxon>Hypocreales</taxon>
        <taxon>Nectriaceae</taxon>
        <taxon>Fusarium</taxon>
        <taxon>Fusarium oxysporum species complex</taxon>
    </lineage>
</organism>
<sequence>MSRWDGFAYPSLKCTVKLITMCMVTRRPRILCRAGYMFQAVDPGSRHNLRVIVGIHSFIPSFFHPTAPPITPRLWRETYLTEESSAAGLDSLDLSGVEGSAVEASGELRDVKGNALRGLDGAKGGSGGSAEARLLERTVLLDVVAVGAERLVGGSSIAVSVAGPGLGELLDSGGRVRLGGVVDVGCRRRC</sequence>
<dbReference type="EMBL" id="DS231712">
    <property type="protein sequence ID" value="KNB12991.1"/>
    <property type="molecule type" value="Genomic_DNA"/>
</dbReference>
<dbReference type="RefSeq" id="XP_018251036.1">
    <property type="nucleotide sequence ID" value="XM_018401043.1"/>
</dbReference>
<reference evidence="1" key="2">
    <citation type="journal article" date="2010" name="Nature">
        <title>Comparative genomics reveals mobile pathogenicity chromosomes in Fusarium.</title>
        <authorList>
            <person name="Ma L.J."/>
            <person name="van der Does H.C."/>
            <person name="Borkovich K.A."/>
            <person name="Coleman J.J."/>
            <person name="Daboussi M.J."/>
            <person name="Di Pietro A."/>
            <person name="Dufresne M."/>
            <person name="Freitag M."/>
            <person name="Grabherr M."/>
            <person name="Henrissat B."/>
            <person name="Houterman P.M."/>
            <person name="Kang S."/>
            <person name="Shim W.B."/>
            <person name="Woloshuk C."/>
            <person name="Xie X."/>
            <person name="Xu J.R."/>
            <person name="Antoniw J."/>
            <person name="Baker S.E."/>
            <person name="Bluhm B.H."/>
            <person name="Breakspear A."/>
            <person name="Brown D.W."/>
            <person name="Butchko R.A."/>
            <person name="Chapman S."/>
            <person name="Coulson R."/>
            <person name="Coutinho P.M."/>
            <person name="Danchin E.G."/>
            <person name="Diener A."/>
            <person name="Gale L.R."/>
            <person name="Gardiner D.M."/>
            <person name="Goff S."/>
            <person name="Hammond-Kosack K.E."/>
            <person name="Hilburn K."/>
            <person name="Hua-Van A."/>
            <person name="Jonkers W."/>
            <person name="Kazan K."/>
            <person name="Kodira C.D."/>
            <person name="Koehrsen M."/>
            <person name="Kumar L."/>
            <person name="Lee Y.H."/>
            <person name="Li L."/>
            <person name="Manners J.M."/>
            <person name="Miranda-Saavedra D."/>
            <person name="Mukherjee M."/>
            <person name="Park G."/>
            <person name="Park J."/>
            <person name="Park S.Y."/>
            <person name="Proctor R.H."/>
            <person name="Regev A."/>
            <person name="Ruiz-Roldan M.C."/>
            <person name="Sain D."/>
            <person name="Sakthikumar S."/>
            <person name="Sykes S."/>
            <person name="Schwartz D.C."/>
            <person name="Turgeon B.G."/>
            <person name="Wapinski I."/>
            <person name="Yoder O."/>
            <person name="Young S."/>
            <person name="Zeng Q."/>
            <person name="Zhou S."/>
            <person name="Galagan J."/>
            <person name="Cuomo C.A."/>
            <person name="Kistler H.C."/>
            <person name="Rep M."/>
        </authorList>
    </citation>
    <scope>NUCLEOTIDE SEQUENCE [LARGE SCALE GENOMIC DNA]</scope>
    <source>
        <strain evidence="1">4287</strain>
    </source>
</reference>
<gene>
    <name evidence="1" type="ORF">FOXG_20738</name>
</gene>
<dbReference type="VEuPathDB" id="FungiDB:FOXG_20738"/>
<accession>A0A0J9VQ80</accession>
<name>A0A0J9VQ80_FUSO4</name>
<dbReference type="AlphaFoldDB" id="A0A0J9VQ80"/>
<proteinExistence type="predicted"/>
<reference evidence="1" key="1">
    <citation type="submission" date="2007-04" db="EMBL/GenBank/DDBJ databases">
        <authorList>
            <consortium name="The Broad Institute Genome Sequencing Platform"/>
            <person name="Birren B."/>
            <person name="Lander E."/>
            <person name="Galagan J."/>
            <person name="Nusbaum C."/>
            <person name="Devon K."/>
            <person name="Ma L.-J."/>
            <person name="Jaffe D."/>
            <person name="Butler J."/>
            <person name="Alvarez P."/>
            <person name="Gnerre S."/>
            <person name="Grabherr M."/>
            <person name="Kleber M."/>
            <person name="Mauceli E."/>
            <person name="Brockman W."/>
            <person name="MacCallum I.A."/>
            <person name="Young S."/>
            <person name="LaButti K."/>
            <person name="DeCaprio D."/>
            <person name="Crawford M."/>
            <person name="Koehrsen M."/>
            <person name="Engels R."/>
            <person name="Montgomery P."/>
            <person name="Pearson M."/>
            <person name="Howarth C."/>
            <person name="Larson L."/>
            <person name="White J."/>
            <person name="O'Leary S."/>
            <person name="Kodira C."/>
            <person name="Zeng Q."/>
            <person name="Yandava C."/>
            <person name="Alvarado L."/>
            <person name="Kistler C."/>
            <person name="Shim W.-B."/>
            <person name="Kang S."/>
            <person name="Woloshuk C."/>
        </authorList>
    </citation>
    <scope>NUCLEOTIDE SEQUENCE</scope>
    <source>
        <strain evidence="1">4287</strain>
    </source>
</reference>
<dbReference type="KEGG" id="fox:FOXG_20738"/>
<dbReference type="GeneID" id="28961444"/>
<protein>
    <submittedName>
        <fullName evidence="1">Uncharacterized protein</fullName>
    </submittedName>
</protein>
<evidence type="ECO:0000313" key="1">
    <source>
        <dbReference type="EMBL" id="KNB12991.1"/>
    </source>
</evidence>